<evidence type="ECO:0000313" key="1">
    <source>
        <dbReference type="EMBL" id="EST49136.1"/>
    </source>
</evidence>
<protein>
    <submittedName>
        <fullName evidence="1">Uncharacterized protein</fullName>
    </submittedName>
</protein>
<gene>
    <name evidence="1" type="ORF">SS50377_10576</name>
    <name evidence="2" type="ORF">SS50377_28293</name>
</gene>
<organism evidence="1">
    <name type="scientific">Spironucleus salmonicida</name>
    <dbReference type="NCBI Taxonomy" id="348837"/>
    <lineage>
        <taxon>Eukaryota</taxon>
        <taxon>Metamonada</taxon>
        <taxon>Diplomonadida</taxon>
        <taxon>Hexamitidae</taxon>
        <taxon>Hexamitinae</taxon>
        <taxon>Spironucleus</taxon>
    </lineage>
</organism>
<dbReference type="EMBL" id="AUWU02000008">
    <property type="protein sequence ID" value="KAH0570318.1"/>
    <property type="molecule type" value="Genomic_DNA"/>
</dbReference>
<dbReference type="VEuPathDB" id="GiardiaDB:SS50377_28293"/>
<evidence type="ECO:0000313" key="3">
    <source>
        <dbReference type="Proteomes" id="UP000018208"/>
    </source>
</evidence>
<dbReference type="AlphaFoldDB" id="V6LZF5"/>
<name>V6LZF5_9EUKA</name>
<reference evidence="2" key="2">
    <citation type="submission" date="2020-12" db="EMBL/GenBank/DDBJ databases">
        <title>New Spironucleus salmonicida genome in near-complete chromosomes.</title>
        <authorList>
            <person name="Xu F."/>
            <person name="Kurt Z."/>
            <person name="Jimenez-Gonzalez A."/>
            <person name="Astvaldsson A."/>
            <person name="Andersson J.O."/>
            <person name="Svard S.G."/>
        </authorList>
    </citation>
    <scope>NUCLEOTIDE SEQUENCE</scope>
    <source>
        <strain evidence="2">ATCC 50377</strain>
    </source>
</reference>
<dbReference type="EMBL" id="KI545954">
    <property type="protein sequence ID" value="EST49136.1"/>
    <property type="molecule type" value="Genomic_DNA"/>
</dbReference>
<keyword evidence="3" id="KW-1185">Reference proteome</keyword>
<reference evidence="1 2" key="1">
    <citation type="journal article" date="2014" name="PLoS Genet.">
        <title>The Genome of Spironucleus salmonicida Highlights a Fish Pathogen Adapted to Fluctuating Environments.</title>
        <authorList>
            <person name="Xu F."/>
            <person name="Jerlstrom-Hultqvist J."/>
            <person name="Einarsson E."/>
            <person name="Astvaldsson A."/>
            <person name="Svard S.G."/>
            <person name="Andersson J.O."/>
        </authorList>
    </citation>
    <scope>NUCLEOTIDE SEQUENCE</scope>
    <source>
        <strain evidence="2">ATCC 50377</strain>
    </source>
</reference>
<dbReference type="Proteomes" id="UP000018208">
    <property type="component" value="Unassembled WGS sequence"/>
</dbReference>
<accession>V6LZF5</accession>
<sequence>MFVQTYKVPFLEQDFAKMNYYSFWSSQKAYDKETAQLISLQQETLDGFLVDKIKIKLNLTKNVPKGISKITPHSVLILDCSSVQSDSSLYTRMSSIEYPEQGYFDIYTEVSGSENIPQKYMNLMEKNKKKVKTQYVDLSDGSTEFCYIHKLTTLKFEFFMGPTLSKIALYFGKKQHTSSIKTSIMHMHIWQNLTLDDIKAGNGVQVGVAIDTSYDSKKQSESD</sequence>
<proteinExistence type="predicted"/>
<evidence type="ECO:0000313" key="2">
    <source>
        <dbReference type="EMBL" id="KAH0570318.1"/>
    </source>
</evidence>
<dbReference type="SUPFAM" id="SSF55961">
    <property type="entry name" value="Bet v1-like"/>
    <property type="match status" value="1"/>
</dbReference>